<accession>A0AAV5QM76</accession>
<gene>
    <name evidence="16" type="ORF">DASC09_030740</name>
</gene>
<evidence type="ECO:0000259" key="14">
    <source>
        <dbReference type="PROSITE" id="PS50011"/>
    </source>
</evidence>
<dbReference type="SMART" id="SM00220">
    <property type="entry name" value="S_TKc"/>
    <property type="match status" value="1"/>
</dbReference>
<dbReference type="PANTHER" id="PTHR24351">
    <property type="entry name" value="RIBOSOMAL PROTEIN S6 KINASE"/>
    <property type="match status" value="1"/>
</dbReference>
<evidence type="ECO:0000256" key="10">
    <source>
        <dbReference type="ARBA" id="ARBA00047899"/>
    </source>
</evidence>
<dbReference type="InterPro" id="IPR011009">
    <property type="entry name" value="Kinase-like_dom_sf"/>
</dbReference>
<dbReference type="Gene3D" id="3.30.200.20">
    <property type="entry name" value="Phosphorylase Kinase, domain 1"/>
    <property type="match status" value="1"/>
</dbReference>
<sequence>MLSWKKKLQTHKKKVSPSKISSFSISPTVSPTSANSSPVSPTSRSQPRSDSSNNVNNPSSLRSGRLSIILHETQDLRLPFDPVYNEFILDRIASCGIDCDLQSIGRNLIRASQNFPNQQFIPGEIVTQCLPAVVSIMANEESVRNPLVYATVELDKNVSLVQPTGGKMANPKFDEISYFDVNSNSVMVIQLLIKIPNALIPTNFRSLVNPATPSQDILIGTIKVNLNYSEETIILDHEWLSLQSPMSIRTLNNSGSVRISIHYKPNASNTHLAMHDFDLLKVIGKGSFGKVMQVRKKDTKRVYALKSIRKAPIVAKFEVGHTLAERNVLAEVNNPFIVSLKFAFQSPDKLYFVLPYISGGELFHHLQKEGRFSLGRSRLYVCELLSAIEHLHNFDVIYRDLKPENILIDYQGHIALCDFGLCKMDMGKDDRTDTFCGTPEYLAPELLLGQGYTRSVDWWTLGILLYEMLTGLPPFYDEDVSTMYKKILGSPLKFPEIFDSHAKDFLERILNRDPGKRLGTNGSIELKQHPFFMDVDWVKLNNKEYTAPFKPLVFNAFDTHNFDSEFTNEVPLDSVVNDHLSGSIQQQFEGWSYAGGGNINNDMF</sequence>
<evidence type="ECO:0000256" key="6">
    <source>
        <dbReference type="ARBA" id="ARBA00022741"/>
    </source>
</evidence>
<dbReference type="InterPro" id="IPR008271">
    <property type="entry name" value="Ser/Thr_kinase_AS"/>
</dbReference>
<feature type="compositionally biased region" description="Polar residues" evidence="13">
    <location>
        <begin position="34"/>
        <end position="48"/>
    </location>
</feature>
<keyword evidence="9" id="KW-0746">Sphingolipid metabolism</keyword>
<feature type="domain" description="Protein kinase" evidence="14">
    <location>
        <begin position="277"/>
        <end position="532"/>
    </location>
</feature>
<evidence type="ECO:0000256" key="1">
    <source>
        <dbReference type="ARBA" id="ARBA00006935"/>
    </source>
</evidence>
<evidence type="ECO:0000256" key="5">
    <source>
        <dbReference type="ARBA" id="ARBA00022679"/>
    </source>
</evidence>
<dbReference type="EMBL" id="BTFZ01000011">
    <property type="protein sequence ID" value="GMM35749.1"/>
    <property type="molecule type" value="Genomic_DNA"/>
</dbReference>
<dbReference type="PROSITE" id="PS50011">
    <property type="entry name" value="PROTEIN_KINASE_DOM"/>
    <property type="match status" value="1"/>
</dbReference>
<feature type="compositionally biased region" description="Low complexity" evidence="13">
    <location>
        <begin position="49"/>
        <end position="59"/>
    </location>
</feature>
<keyword evidence="6 12" id="KW-0547">Nucleotide-binding</keyword>
<dbReference type="InterPro" id="IPR000719">
    <property type="entry name" value="Prot_kinase_dom"/>
</dbReference>
<evidence type="ECO:0000256" key="11">
    <source>
        <dbReference type="ARBA" id="ARBA00048679"/>
    </source>
</evidence>
<dbReference type="GO" id="GO:0070941">
    <property type="term" value="P:eisosome assembly"/>
    <property type="evidence" value="ECO:0007669"/>
    <property type="project" value="UniProtKB-ARBA"/>
</dbReference>
<keyword evidence="3" id="KW-0723">Serine/threonine-protein kinase</keyword>
<organism evidence="16 17">
    <name type="scientific">Saccharomycopsis crataegensis</name>
    <dbReference type="NCBI Taxonomy" id="43959"/>
    <lineage>
        <taxon>Eukaryota</taxon>
        <taxon>Fungi</taxon>
        <taxon>Dikarya</taxon>
        <taxon>Ascomycota</taxon>
        <taxon>Saccharomycotina</taxon>
        <taxon>Saccharomycetes</taxon>
        <taxon>Saccharomycopsidaceae</taxon>
        <taxon>Saccharomycopsis</taxon>
    </lineage>
</organism>
<dbReference type="PROSITE" id="PS51285">
    <property type="entry name" value="AGC_KINASE_CTER"/>
    <property type="match status" value="1"/>
</dbReference>
<feature type="compositionally biased region" description="Basic residues" evidence="13">
    <location>
        <begin position="1"/>
        <end position="16"/>
    </location>
</feature>
<reference evidence="16 17" key="1">
    <citation type="journal article" date="2023" name="Elife">
        <title>Identification of key yeast species and microbe-microbe interactions impacting larval growth of Drosophila in the wild.</title>
        <authorList>
            <person name="Mure A."/>
            <person name="Sugiura Y."/>
            <person name="Maeda R."/>
            <person name="Honda K."/>
            <person name="Sakurai N."/>
            <person name="Takahashi Y."/>
            <person name="Watada M."/>
            <person name="Katoh T."/>
            <person name="Gotoh A."/>
            <person name="Gotoh Y."/>
            <person name="Taniguchi I."/>
            <person name="Nakamura K."/>
            <person name="Hayashi T."/>
            <person name="Katayama T."/>
            <person name="Uemura T."/>
            <person name="Hattori Y."/>
        </authorList>
    </citation>
    <scope>NUCLEOTIDE SEQUENCE [LARGE SCALE GENOMIC DNA]</scope>
    <source>
        <strain evidence="16 17">SC-9</strain>
    </source>
</reference>
<dbReference type="InterPro" id="IPR017441">
    <property type="entry name" value="Protein_kinase_ATP_BS"/>
</dbReference>
<dbReference type="EC" id="2.7.11.1" evidence="2"/>
<feature type="binding site" evidence="12">
    <location>
        <position position="316"/>
    </location>
    <ligand>
        <name>ATP</name>
        <dbReference type="ChEBI" id="CHEBI:30616"/>
    </ligand>
</feature>
<dbReference type="GO" id="GO:0004674">
    <property type="term" value="F:protein serine/threonine kinase activity"/>
    <property type="evidence" value="ECO:0007669"/>
    <property type="project" value="UniProtKB-KW"/>
</dbReference>
<comment type="catalytic activity">
    <reaction evidence="11">
        <text>L-seryl-[protein] + ATP = O-phospho-L-seryl-[protein] + ADP + H(+)</text>
        <dbReference type="Rhea" id="RHEA:17989"/>
        <dbReference type="Rhea" id="RHEA-COMP:9863"/>
        <dbReference type="Rhea" id="RHEA-COMP:11604"/>
        <dbReference type="ChEBI" id="CHEBI:15378"/>
        <dbReference type="ChEBI" id="CHEBI:29999"/>
        <dbReference type="ChEBI" id="CHEBI:30616"/>
        <dbReference type="ChEBI" id="CHEBI:83421"/>
        <dbReference type="ChEBI" id="CHEBI:456216"/>
        <dbReference type="EC" id="2.7.11.1"/>
    </reaction>
</comment>
<evidence type="ECO:0000259" key="15">
    <source>
        <dbReference type="PROSITE" id="PS51285"/>
    </source>
</evidence>
<protein>
    <recommendedName>
        <fullName evidence="2">non-specific serine/threonine protein kinase</fullName>
        <ecNumber evidence="2">2.7.11.1</ecNumber>
    </recommendedName>
</protein>
<dbReference type="InterPro" id="IPR000961">
    <property type="entry name" value="AGC-kinase_C"/>
</dbReference>
<dbReference type="GO" id="GO:0016020">
    <property type="term" value="C:membrane"/>
    <property type="evidence" value="ECO:0007669"/>
    <property type="project" value="GOC"/>
</dbReference>
<dbReference type="SUPFAM" id="SSF56112">
    <property type="entry name" value="Protein kinase-like (PK-like)"/>
    <property type="match status" value="1"/>
</dbReference>
<dbReference type="CDD" id="cd11651">
    <property type="entry name" value="YPK1_N_like"/>
    <property type="match status" value="1"/>
</dbReference>
<name>A0AAV5QM76_9ASCO</name>
<dbReference type="Pfam" id="PF00433">
    <property type="entry name" value="Pkinase_C"/>
    <property type="match status" value="1"/>
</dbReference>
<evidence type="ECO:0000256" key="9">
    <source>
        <dbReference type="ARBA" id="ARBA00022919"/>
    </source>
</evidence>
<dbReference type="InterPro" id="IPR017892">
    <property type="entry name" value="Pkinase_C"/>
</dbReference>
<evidence type="ECO:0000256" key="3">
    <source>
        <dbReference type="ARBA" id="ARBA00022527"/>
    </source>
</evidence>
<keyword evidence="8 12" id="KW-0067">ATP-binding</keyword>
<evidence type="ECO:0000313" key="17">
    <source>
        <dbReference type="Proteomes" id="UP001360560"/>
    </source>
</evidence>
<feature type="region of interest" description="Disordered" evidence="13">
    <location>
        <begin position="1"/>
        <end position="59"/>
    </location>
</feature>
<comment type="caution">
    <text evidence="16">The sequence shown here is derived from an EMBL/GenBank/DDBJ whole genome shotgun (WGS) entry which is preliminary data.</text>
</comment>
<dbReference type="GO" id="GO:0006665">
    <property type="term" value="P:sphingolipid metabolic process"/>
    <property type="evidence" value="ECO:0007669"/>
    <property type="project" value="UniProtKB-KW"/>
</dbReference>
<dbReference type="AlphaFoldDB" id="A0AAV5QM76"/>
<dbReference type="SMART" id="SM00133">
    <property type="entry name" value="S_TK_X"/>
    <property type="match status" value="1"/>
</dbReference>
<evidence type="ECO:0000256" key="13">
    <source>
        <dbReference type="SAM" id="MobiDB-lite"/>
    </source>
</evidence>
<comment type="similarity">
    <text evidence="1">Belongs to the protein kinase superfamily. AGC Ser/Thr protein kinase family. RAC subfamily.</text>
</comment>
<dbReference type="PROSITE" id="PS00107">
    <property type="entry name" value="PROTEIN_KINASE_ATP"/>
    <property type="match status" value="1"/>
</dbReference>
<keyword evidence="17" id="KW-1185">Reference proteome</keyword>
<keyword evidence="7" id="KW-0418">Kinase</keyword>
<evidence type="ECO:0000256" key="4">
    <source>
        <dbReference type="ARBA" id="ARBA00022553"/>
    </source>
</evidence>
<dbReference type="Gene3D" id="1.10.510.10">
    <property type="entry name" value="Transferase(Phosphotransferase) domain 1"/>
    <property type="match status" value="1"/>
</dbReference>
<dbReference type="FunFam" id="3.30.200.20:FF:000048">
    <property type="entry name" value="Non-specific serine/threonine protein kinase"/>
    <property type="match status" value="1"/>
</dbReference>
<evidence type="ECO:0000256" key="8">
    <source>
        <dbReference type="ARBA" id="ARBA00022840"/>
    </source>
</evidence>
<keyword evidence="5" id="KW-0808">Transferase</keyword>
<evidence type="ECO:0000256" key="12">
    <source>
        <dbReference type="PROSITE-ProRule" id="PRU10141"/>
    </source>
</evidence>
<dbReference type="GO" id="GO:0005524">
    <property type="term" value="F:ATP binding"/>
    <property type="evidence" value="ECO:0007669"/>
    <property type="project" value="UniProtKB-UniRule"/>
</dbReference>
<dbReference type="Pfam" id="PF00069">
    <property type="entry name" value="Pkinase"/>
    <property type="match status" value="1"/>
</dbReference>
<dbReference type="PROSITE" id="PS00108">
    <property type="entry name" value="PROTEIN_KINASE_ST"/>
    <property type="match status" value="1"/>
</dbReference>
<dbReference type="RefSeq" id="XP_064852745.1">
    <property type="nucleotide sequence ID" value="XM_064996673.1"/>
</dbReference>
<feature type="compositionally biased region" description="Low complexity" evidence="13">
    <location>
        <begin position="17"/>
        <end position="33"/>
    </location>
</feature>
<keyword evidence="9" id="KW-0443">Lipid metabolism</keyword>
<keyword evidence="4" id="KW-0597">Phosphoprotein</keyword>
<dbReference type="Proteomes" id="UP001360560">
    <property type="component" value="Unassembled WGS sequence"/>
</dbReference>
<evidence type="ECO:0000256" key="2">
    <source>
        <dbReference type="ARBA" id="ARBA00012513"/>
    </source>
</evidence>
<comment type="catalytic activity">
    <reaction evidence="10">
        <text>L-threonyl-[protein] + ATP = O-phospho-L-threonyl-[protein] + ADP + H(+)</text>
        <dbReference type="Rhea" id="RHEA:46608"/>
        <dbReference type="Rhea" id="RHEA-COMP:11060"/>
        <dbReference type="Rhea" id="RHEA-COMP:11605"/>
        <dbReference type="ChEBI" id="CHEBI:15378"/>
        <dbReference type="ChEBI" id="CHEBI:30013"/>
        <dbReference type="ChEBI" id="CHEBI:30616"/>
        <dbReference type="ChEBI" id="CHEBI:61977"/>
        <dbReference type="ChEBI" id="CHEBI:456216"/>
        <dbReference type="EC" id="2.7.11.1"/>
    </reaction>
</comment>
<dbReference type="GO" id="GO:0060237">
    <property type="term" value="P:regulation of fungal-type cell wall organization"/>
    <property type="evidence" value="ECO:0007669"/>
    <property type="project" value="UniProtKB-ARBA"/>
</dbReference>
<dbReference type="GeneID" id="90073724"/>
<dbReference type="FunFam" id="1.10.510.10:FF:000008">
    <property type="entry name" value="Non-specific serine/threonine protein kinase"/>
    <property type="match status" value="1"/>
</dbReference>
<evidence type="ECO:0000256" key="7">
    <source>
        <dbReference type="ARBA" id="ARBA00022777"/>
    </source>
</evidence>
<feature type="domain" description="AGC-kinase C-terminal" evidence="15">
    <location>
        <begin position="533"/>
        <end position="603"/>
    </location>
</feature>
<proteinExistence type="inferred from homology"/>
<evidence type="ECO:0000313" key="16">
    <source>
        <dbReference type="EMBL" id="GMM35749.1"/>
    </source>
</evidence>